<dbReference type="InterPro" id="IPR036397">
    <property type="entry name" value="RNaseH_sf"/>
</dbReference>
<dbReference type="Pfam" id="PF00665">
    <property type="entry name" value="rve"/>
    <property type="match status" value="1"/>
</dbReference>
<dbReference type="Pfam" id="PF17921">
    <property type="entry name" value="Integrase_H2C2"/>
    <property type="match status" value="1"/>
</dbReference>
<gene>
    <name evidence="3" type="primary">LOC110982508</name>
</gene>
<dbReference type="FunFam" id="1.10.340.70:FF:000001">
    <property type="entry name" value="Retrovirus-related Pol polyprotein from transposon gypsy-like Protein"/>
    <property type="match status" value="1"/>
</dbReference>
<dbReference type="GO" id="GO:0015074">
    <property type="term" value="P:DNA integration"/>
    <property type="evidence" value="ECO:0007669"/>
    <property type="project" value="InterPro"/>
</dbReference>
<dbReference type="OMA" id="CDICESD"/>
<accession>A0A8B7YTM4</accession>
<dbReference type="InterPro" id="IPR001584">
    <property type="entry name" value="Integrase_cat-core"/>
</dbReference>
<dbReference type="RefSeq" id="XP_022096643.1">
    <property type="nucleotide sequence ID" value="XM_022240951.1"/>
</dbReference>
<dbReference type="InterPro" id="IPR012337">
    <property type="entry name" value="RNaseH-like_sf"/>
</dbReference>
<evidence type="ECO:0000259" key="1">
    <source>
        <dbReference type="PROSITE" id="PS50994"/>
    </source>
</evidence>
<dbReference type="KEGG" id="aplc:110982508"/>
<organism evidence="2 3">
    <name type="scientific">Acanthaster planci</name>
    <name type="common">Crown-of-thorns starfish</name>
    <dbReference type="NCBI Taxonomy" id="133434"/>
    <lineage>
        <taxon>Eukaryota</taxon>
        <taxon>Metazoa</taxon>
        <taxon>Echinodermata</taxon>
        <taxon>Eleutherozoa</taxon>
        <taxon>Asterozoa</taxon>
        <taxon>Asteroidea</taxon>
        <taxon>Valvatacea</taxon>
        <taxon>Valvatida</taxon>
        <taxon>Acanthasteridae</taxon>
        <taxon>Acanthaster</taxon>
    </lineage>
</organism>
<dbReference type="Proteomes" id="UP000694845">
    <property type="component" value="Unplaced"/>
</dbReference>
<dbReference type="GO" id="GO:0003676">
    <property type="term" value="F:nucleic acid binding"/>
    <property type="evidence" value="ECO:0007669"/>
    <property type="project" value="InterPro"/>
</dbReference>
<feature type="domain" description="Integrase catalytic" evidence="1">
    <location>
        <begin position="188"/>
        <end position="271"/>
    </location>
</feature>
<proteinExistence type="predicted"/>
<dbReference type="SUPFAM" id="SSF53098">
    <property type="entry name" value="Ribonuclease H-like"/>
    <property type="match status" value="1"/>
</dbReference>
<reference evidence="3" key="1">
    <citation type="submission" date="2025-08" db="UniProtKB">
        <authorList>
            <consortium name="RefSeq"/>
        </authorList>
    </citation>
    <scope>IDENTIFICATION</scope>
</reference>
<dbReference type="PANTHER" id="PTHR37984:SF15">
    <property type="entry name" value="INTEGRASE CATALYTIC DOMAIN-CONTAINING PROTEIN"/>
    <property type="match status" value="1"/>
</dbReference>
<dbReference type="PANTHER" id="PTHR37984">
    <property type="entry name" value="PROTEIN CBG26694"/>
    <property type="match status" value="1"/>
</dbReference>
<dbReference type="InterPro" id="IPR041588">
    <property type="entry name" value="Integrase_H2C2"/>
</dbReference>
<keyword evidence="2" id="KW-1185">Reference proteome</keyword>
<dbReference type="GeneID" id="110982508"/>
<dbReference type="PROSITE" id="PS50994">
    <property type="entry name" value="INTEGRASE"/>
    <property type="match status" value="1"/>
</dbReference>
<dbReference type="OrthoDB" id="4369127at2759"/>
<evidence type="ECO:0000313" key="3">
    <source>
        <dbReference type="RefSeq" id="XP_022096643.1"/>
    </source>
</evidence>
<name>A0A8B7YTM4_ACAPL</name>
<dbReference type="InterPro" id="IPR050951">
    <property type="entry name" value="Retrovirus_Pol_polyprotein"/>
</dbReference>
<dbReference type="AlphaFoldDB" id="A0A8B7YTM4"/>
<sequence length="271" mass="30805">MDDCTAEVACKDLGATINAIQAQGNGMTTWAATIAISPPSSTPTASGQILSRDDIQRAQEEDPAVARVISYVQKDRRPHRKQQTRDHPDTVALLRDWAYLSLEDGLLLRKKGSQTQVIVPPQLRPMVDMELHDNMGHISAGRVLDLARDCFFWPYMQRDVEKYCMKVCPCLKDRKPAQQTREPLGKIATTAPFEVISIDFLHLERSKGGYEYILVVIDNFTRFAQAYATRDKSGRTTAEKIFNNFVLRFGYPHRIHHDQGGKFENKQVWQV</sequence>
<evidence type="ECO:0000313" key="2">
    <source>
        <dbReference type="Proteomes" id="UP000694845"/>
    </source>
</evidence>
<dbReference type="Gene3D" id="1.10.340.70">
    <property type="match status" value="1"/>
</dbReference>
<dbReference type="Gene3D" id="3.30.420.10">
    <property type="entry name" value="Ribonuclease H-like superfamily/Ribonuclease H"/>
    <property type="match status" value="1"/>
</dbReference>
<protein>
    <submittedName>
        <fullName evidence="3">Uncharacterized protein LOC110982508</fullName>
    </submittedName>
</protein>